<dbReference type="OrthoDB" id="2130367at2759"/>
<dbReference type="Pfam" id="PF14683">
    <property type="entry name" value="CBM-like"/>
    <property type="match status" value="1"/>
</dbReference>
<dbReference type="InterPro" id="IPR014718">
    <property type="entry name" value="GH-type_carb-bd"/>
</dbReference>
<feature type="chain" id="PRO_5040222035" evidence="2">
    <location>
        <begin position="28"/>
        <end position="703"/>
    </location>
</feature>
<dbReference type="InterPro" id="IPR029413">
    <property type="entry name" value="RG-lyase_II"/>
</dbReference>
<keyword evidence="1" id="KW-0325">Glycoprotein</keyword>
<organism evidence="5 6">
    <name type="scientific">Cryphonectria parasitica (strain ATCC 38755 / EP155)</name>
    <dbReference type="NCBI Taxonomy" id="660469"/>
    <lineage>
        <taxon>Eukaryota</taxon>
        <taxon>Fungi</taxon>
        <taxon>Dikarya</taxon>
        <taxon>Ascomycota</taxon>
        <taxon>Pezizomycotina</taxon>
        <taxon>Sordariomycetes</taxon>
        <taxon>Sordariomycetidae</taxon>
        <taxon>Diaporthales</taxon>
        <taxon>Cryphonectriaceae</taxon>
        <taxon>Cryphonectria-Endothia species complex</taxon>
        <taxon>Cryphonectria</taxon>
    </lineage>
</organism>
<dbReference type="SUPFAM" id="SSF49785">
    <property type="entry name" value="Galactose-binding domain-like"/>
    <property type="match status" value="1"/>
</dbReference>
<dbReference type="Gene3D" id="2.70.98.10">
    <property type="match status" value="1"/>
</dbReference>
<dbReference type="PANTHER" id="PTHR32018:SF9">
    <property type="entry name" value="RHAMNOGALACTURONATE LYASE B"/>
    <property type="match status" value="1"/>
</dbReference>
<feature type="signal peptide" evidence="2">
    <location>
        <begin position="1"/>
        <end position="27"/>
    </location>
</feature>
<dbReference type="InterPro" id="IPR051850">
    <property type="entry name" value="Polysacch_Lyase_4"/>
</dbReference>
<comment type="caution">
    <text evidence="5">The sequence shown here is derived from an EMBL/GenBank/DDBJ whole genome shotgun (WGS) entry which is preliminary data.</text>
</comment>
<dbReference type="Pfam" id="PF14686">
    <property type="entry name" value="fn3_3"/>
    <property type="match status" value="1"/>
</dbReference>
<evidence type="ECO:0000259" key="3">
    <source>
        <dbReference type="Pfam" id="PF14683"/>
    </source>
</evidence>
<dbReference type="GO" id="GO:0016829">
    <property type="term" value="F:lyase activity"/>
    <property type="evidence" value="ECO:0007669"/>
    <property type="project" value="UniProtKB-KW"/>
</dbReference>
<sequence>MMRLHLLERALALVSLLLLLLPPLWTAVAVQATLIANQSDSYLLIANDRLTAAVNKSSGAISFLTLDGQNLLGTEATSVVTPGGSTGDGVSGVGPYLDCYCTPEGSYTPGADNATYTLYQGVDSSNLSYGGISMSQVYVPTGIVLQQYWFLREGETGLHTFSRLYYYNETTPSAGVFQEFRTLFRPDTDNSIWTHLITDADLYAPLPTPDPAAGDLTDAYTVQDATWYIGNRTADPYVEAFSDYFTKYTFSAVYRDQTVHGMYADGSLTPDNATLGAWMVMNTKDTYFGGPTWSDLVVDGIVYNYIISNHHGDQAPNMTSGFDRTFGPSYYHFSRSEQGHASWAQMRSEAKVFADPSWDAAFYDDIAHLVPNYVPSSGRGSWRAVVEVPEGGKRAIAVLSANGLDFQDNSQDTEAYQYWADIDAGTGEVQIDRVKAGTYRLTVFADGVFGDYVQDDIVVAAQETTDSGTVTWTAESAGTELWRMGTPDKSGGEWLHGDHPDPDHPLHPPEYRIYWAAYDYLDDFPDGVNFHVGTSDIAKDFNYIHWSVFGGYANALRPVQVEGDGNINNWTVTFDVDAGQLAGTSEATFTVQLAAAKAASGNTDVYNASQPFIDIPYNVVVNGQPLETWVIPYYQSSSCGVRSAVTCYHLANKWKFPTSYLVGGDNATNEIILSLPYNATDYESAVLPKSIYVQYDALRLEVK</sequence>
<dbReference type="InterPro" id="IPR011013">
    <property type="entry name" value="Gal_mutarotase_sf_dom"/>
</dbReference>
<keyword evidence="5" id="KW-0456">Lyase</keyword>
<dbReference type="InterPro" id="IPR029411">
    <property type="entry name" value="RG-lyase_III"/>
</dbReference>
<proteinExistence type="predicted"/>
<name>A0A9P4Y0I3_CRYP1</name>
<dbReference type="Gene3D" id="2.60.40.1120">
    <property type="entry name" value="Carboxypeptidase-like, regulatory domain"/>
    <property type="match status" value="1"/>
</dbReference>
<evidence type="ECO:0000313" key="6">
    <source>
        <dbReference type="Proteomes" id="UP000803844"/>
    </source>
</evidence>
<feature type="domain" description="Rhamnogalacturonan lyase" evidence="3">
    <location>
        <begin position="480"/>
        <end position="700"/>
    </location>
</feature>
<dbReference type="GO" id="GO:0005975">
    <property type="term" value="P:carbohydrate metabolic process"/>
    <property type="evidence" value="ECO:0007669"/>
    <property type="project" value="InterPro"/>
</dbReference>
<dbReference type="AlphaFoldDB" id="A0A9P4Y0I3"/>
<dbReference type="RefSeq" id="XP_040774866.1">
    <property type="nucleotide sequence ID" value="XM_040915334.1"/>
</dbReference>
<feature type="domain" description="Rhamnogalacturonan lyase" evidence="4">
    <location>
        <begin position="390"/>
        <end position="466"/>
    </location>
</feature>
<dbReference type="SUPFAM" id="SSF74650">
    <property type="entry name" value="Galactose mutarotase-like"/>
    <property type="match status" value="1"/>
</dbReference>
<dbReference type="PANTHER" id="PTHR32018">
    <property type="entry name" value="RHAMNOGALACTURONATE LYASE FAMILY PROTEIN"/>
    <property type="match status" value="1"/>
</dbReference>
<keyword evidence="6" id="KW-1185">Reference proteome</keyword>
<protein>
    <submittedName>
        <fullName evidence="5">Family 4 polysaccharide lyase</fullName>
    </submittedName>
</protein>
<keyword evidence="2" id="KW-0732">Signal</keyword>
<reference evidence="5" key="1">
    <citation type="journal article" date="2020" name="Phytopathology">
        <title>Genome sequence of the chestnut blight fungus Cryphonectria parasitica EP155: A fundamental resource for an archetypical invasive plant pathogen.</title>
        <authorList>
            <person name="Crouch J.A."/>
            <person name="Dawe A."/>
            <person name="Aerts A."/>
            <person name="Barry K."/>
            <person name="Churchill A.C.L."/>
            <person name="Grimwood J."/>
            <person name="Hillman B."/>
            <person name="Milgroom M.G."/>
            <person name="Pangilinan J."/>
            <person name="Smith M."/>
            <person name="Salamov A."/>
            <person name="Schmutz J."/>
            <person name="Yadav J."/>
            <person name="Grigoriev I.V."/>
            <person name="Nuss D."/>
        </authorList>
    </citation>
    <scope>NUCLEOTIDE SEQUENCE</scope>
    <source>
        <strain evidence="5">EP155</strain>
    </source>
</reference>
<dbReference type="Proteomes" id="UP000803844">
    <property type="component" value="Unassembled WGS sequence"/>
</dbReference>
<dbReference type="GO" id="GO:0030246">
    <property type="term" value="F:carbohydrate binding"/>
    <property type="evidence" value="ECO:0007669"/>
    <property type="project" value="InterPro"/>
</dbReference>
<evidence type="ECO:0000259" key="4">
    <source>
        <dbReference type="Pfam" id="PF14686"/>
    </source>
</evidence>
<dbReference type="CDD" id="cd10316">
    <property type="entry name" value="RGL4_M"/>
    <property type="match status" value="1"/>
</dbReference>
<evidence type="ECO:0000313" key="5">
    <source>
        <dbReference type="EMBL" id="KAF3763905.1"/>
    </source>
</evidence>
<dbReference type="InterPro" id="IPR008979">
    <property type="entry name" value="Galactose-bd-like_sf"/>
</dbReference>
<evidence type="ECO:0000256" key="1">
    <source>
        <dbReference type="ARBA" id="ARBA00023180"/>
    </source>
</evidence>
<evidence type="ECO:0000256" key="2">
    <source>
        <dbReference type="SAM" id="SignalP"/>
    </source>
</evidence>
<accession>A0A9P4Y0I3</accession>
<dbReference type="CDD" id="cd10320">
    <property type="entry name" value="RGL4_N"/>
    <property type="match status" value="1"/>
</dbReference>
<gene>
    <name evidence="5" type="ORF">M406DRAFT_109087</name>
</gene>
<dbReference type="GeneID" id="63832463"/>
<dbReference type="EMBL" id="MU032349">
    <property type="protein sequence ID" value="KAF3763905.1"/>
    <property type="molecule type" value="Genomic_DNA"/>
</dbReference>